<feature type="compositionally biased region" description="Acidic residues" evidence="1">
    <location>
        <begin position="217"/>
        <end position="241"/>
    </location>
</feature>
<feature type="region of interest" description="Disordered" evidence="1">
    <location>
        <begin position="217"/>
        <end position="249"/>
    </location>
</feature>
<proteinExistence type="predicted"/>
<name>A0AAW1H4N2_SAPOF</name>
<sequence length="264" mass="30988">MKKQVKELELDITSRSRMLSLDEDKRELMKNSVFYKICNVKKRSSKLSIVQTMMENYSMDKKAFLIGNRWCRLCVKEVGYLLGLRPSGKRLELEKATNDVVPEYLVKLAVAAKIRFKKTDPKSLLKKITLAQIITGTVVTETNQDSLRKLIYCYLLNFTLLPSSSTSANLRYFKLIDEIEEVNWPKEILRRMTSDIHDYKFQMQIKKLKGQYKFESEDELEDVGEDEEENEGEDQGEEEEKGNETRIRYTQSDGQWTFKFMLLI</sequence>
<accession>A0AAW1H4N2</accession>
<organism evidence="2 3">
    <name type="scientific">Saponaria officinalis</name>
    <name type="common">Common soapwort</name>
    <name type="synonym">Lychnis saponaria</name>
    <dbReference type="NCBI Taxonomy" id="3572"/>
    <lineage>
        <taxon>Eukaryota</taxon>
        <taxon>Viridiplantae</taxon>
        <taxon>Streptophyta</taxon>
        <taxon>Embryophyta</taxon>
        <taxon>Tracheophyta</taxon>
        <taxon>Spermatophyta</taxon>
        <taxon>Magnoliopsida</taxon>
        <taxon>eudicotyledons</taxon>
        <taxon>Gunneridae</taxon>
        <taxon>Pentapetalae</taxon>
        <taxon>Caryophyllales</taxon>
        <taxon>Caryophyllaceae</taxon>
        <taxon>Caryophylleae</taxon>
        <taxon>Saponaria</taxon>
    </lineage>
</organism>
<keyword evidence="3" id="KW-1185">Reference proteome</keyword>
<reference evidence="2" key="1">
    <citation type="submission" date="2024-03" db="EMBL/GenBank/DDBJ databases">
        <title>WGS assembly of Saponaria officinalis var. Norfolk2.</title>
        <authorList>
            <person name="Jenkins J."/>
            <person name="Shu S."/>
            <person name="Grimwood J."/>
            <person name="Barry K."/>
            <person name="Goodstein D."/>
            <person name="Schmutz J."/>
            <person name="Leebens-Mack J."/>
            <person name="Osbourn A."/>
        </authorList>
    </citation>
    <scope>NUCLEOTIDE SEQUENCE [LARGE SCALE GENOMIC DNA]</scope>
    <source>
        <strain evidence="2">JIC</strain>
    </source>
</reference>
<evidence type="ECO:0000256" key="1">
    <source>
        <dbReference type="SAM" id="MobiDB-lite"/>
    </source>
</evidence>
<dbReference type="AlphaFoldDB" id="A0AAW1H4N2"/>
<gene>
    <name evidence="2" type="ORF">RND81_12G022500</name>
</gene>
<comment type="caution">
    <text evidence="2">The sequence shown here is derived from an EMBL/GenBank/DDBJ whole genome shotgun (WGS) entry which is preliminary data.</text>
</comment>
<dbReference type="EMBL" id="JBDFQZ010000012">
    <property type="protein sequence ID" value="KAK9671331.1"/>
    <property type="molecule type" value="Genomic_DNA"/>
</dbReference>
<protein>
    <submittedName>
        <fullName evidence="2">Uncharacterized protein</fullName>
    </submittedName>
</protein>
<evidence type="ECO:0000313" key="3">
    <source>
        <dbReference type="Proteomes" id="UP001443914"/>
    </source>
</evidence>
<dbReference type="Proteomes" id="UP001443914">
    <property type="component" value="Unassembled WGS sequence"/>
</dbReference>
<evidence type="ECO:0000313" key="2">
    <source>
        <dbReference type="EMBL" id="KAK9671331.1"/>
    </source>
</evidence>